<feature type="transmembrane region" description="Helical" evidence="6">
    <location>
        <begin position="60"/>
        <end position="80"/>
    </location>
</feature>
<feature type="transmembrane region" description="Helical" evidence="6">
    <location>
        <begin position="192"/>
        <end position="210"/>
    </location>
</feature>
<keyword evidence="4 6" id="KW-0472">Membrane</keyword>
<keyword evidence="8" id="KW-1185">Reference proteome</keyword>
<comment type="subcellular location">
    <subcellularLocation>
        <location evidence="1">Membrane</location>
        <topology evidence="1">Multi-pass membrane protein</topology>
    </subcellularLocation>
</comment>
<evidence type="ECO:0000256" key="3">
    <source>
        <dbReference type="ARBA" id="ARBA00022989"/>
    </source>
</evidence>
<evidence type="ECO:0000256" key="1">
    <source>
        <dbReference type="ARBA" id="ARBA00004141"/>
    </source>
</evidence>
<comment type="caution">
    <text evidence="7">The sequence shown here is derived from an EMBL/GenBank/DDBJ whole genome shotgun (WGS) entry which is preliminary data.</text>
</comment>
<dbReference type="GO" id="GO:0005886">
    <property type="term" value="C:plasma membrane"/>
    <property type="evidence" value="ECO:0007669"/>
    <property type="project" value="TreeGrafter"/>
</dbReference>
<reference evidence="7" key="1">
    <citation type="submission" date="2020-12" db="EMBL/GenBank/DDBJ databases">
        <title>Bacterial taxonomy.</title>
        <authorList>
            <person name="Pan X."/>
        </authorList>
    </citation>
    <scope>NUCLEOTIDE SEQUENCE</scope>
    <source>
        <strain evidence="7">B2012</strain>
    </source>
</reference>
<feature type="region of interest" description="Disordered" evidence="5">
    <location>
        <begin position="292"/>
        <end position="313"/>
    </location>
</feature>
<evidence type="ECO:0000256" key="5">
    <source>
        <dbReference type="SAM" id="MobiDB-lite"/>
    </source>
</evidence>
<dbReference type="Gene3D" id="1.20.1080.10">
    <property type="entry name" value="Glycerol uptake facilitator protein"/>
    <property type="match status" value="1"/>
</dbReference>
<dbReference type="Pfam" id="PF01226">
    <property type="entry name" value="Form_Nir_trans"/>
    <property type="match status" value="1"/>
</dbReference>
<evidence type="ECO:0000256" key="2">
    <source>
        <dbReference type="ARBA" id="ARBA00022692"/>
    </source>
</evidence>
<dbReference type="PANTHER" id="PTHR30520">
    <property type="entry name" value="FORMATE TRANSPORTER-RELATED"/>
    <property type="match status" value="1"/>
</dbReference>
<dbReference type="GO" id="GO:0015499">
    <property type="term" value="F:formate transmembrane transporter activity"/>
    <property type="evidence" value="ECO:0007669"/>
    <property type="project" value="TreeGrafter"/>
</dbReference>
<dbReference type="Proteomes" id="UP000609531">
    <property type="component" value="Unassembled WGS sequence"/>
</dbReference>
<dbReference type="AlphaFoldDB" id="A0A934MDB3"/>
<dbReference type="InterPro" id="IPR023271">
    <property type="entry name" value="Aquaporin-like"/>
</dbReference>
<evidence type="ECO:0000256" key="6">
    <source>
        <dbReference type="SAM" id="Phobius"/>
    </source>
</evidence>
<feature type="transmembrane region" description="Helical" evidence="6">
    <location>
        <begin position="92"/>
        <end position="110"/>
    </location>
</feature>
<dbReference type="PANTHER" id="PTHR30520:SF2">
    <property type="entry name" value="INNER MEMBRANE PROTEIN YFDC"/>
    <property type="match status" value="1"/>
</dbReference>
<feature type="transmembrane region" description="Helical" evidence="6">
    <location>
        <begin position="217"/>
        <end position="237"/>
    </location>
</feature>
<evidence type="ECO:0000256" key="4">
    <source>
        <dbReference type="ARBA" id="ARBA00023136"/>
    </source>
</evidence>
<dbReference type="EMBL" id="JAEKJA010000007">
    <property type="protein sequence ID" value="MBJ3776157.1"/>
    <property type="molecule type" value="Genomic_DNA"/>
</dbReference>
<feature type="region of interest" description="Disordered" evidence="5">
    <location>
        <begin position="1"/>
        <end position="31"/>
    </location>
</feature>
<gene>
    <name evidence="7" type="ORF">JCR33_10690</name>
</gene>
<feature type="compositionally biased region" description="Basic and acidic residues" evidence="5">
    <location>
        <begin position="7"/>
        <end position="17"/>
    </location>
</feature>
<accession>A0A934MDB3</accession>
<organism evidence="7 8">
    <name type="scientific">Acuticoccus mangrovi</name>
    <dbReference type="NCBI Taxonomy" id="2796142"/>
    <lineage>
        <taxon>Bacteria</taxon>
        <taxon>Pseudomonadati</taxon>
        <taxon>Pseudomonadota</taxon>
        <taxon>Alphaproteobacteria</taxon>
        <taxon>Hyphomicrobiales</taxon>
        <taxon>Amorphaceae</taxon>
        <taxon>Acuticoccus</taxon>
    </lineage>
</organism>
<proteinExistence type="predicted"/>
<feature type="transmembrane region" description="Helical" evidence="6">
    <location>
        <begin position="143"/>
        <end position="168"/>
    </location>
</feature>
<evidence type="ECO:0000313" key="8">
    <source>
        <dbReference type="Proteomes" id="UP000609531"/>
    </source>
</evidence>
<dbReference type="InterPro" id="IPR000292">
    <property type="entry name" value="For/NO2_transpt"/>
</dbReference>
<sequence length="313" mass="33386">MATLQSDRVERDPRAGDTDPAIRNLTHGEEREAIRRAGPRAPVVYASISARGLEEINRPAISLFGSGVSAGLMLMISVIAEGLLHHALPAFAGRHLIADMGYTVGFIIVITGRMQLFTEDTTTPVLPLLANPTKHAFWRTGRLWAIVLSANLVGTFLGAMLLSVGGIVRPEQLAGIVEVSAKVMANTPFETLRYGVVAGFLIAALVWCMPTSRGSKVLLIFIITYVIALGDFTHVVAGSGEAFLLLLEGRIDPVGAVGGVILPALAGNILGGTVLFAALAYVQVMEEISQDRRRDKGPRVDHLPPPEGAAKRE</sequence>
<keyword evidence="3 6" id="KW-1133">Transmembrane helix</keyword>
<feature type="transmembrane region" description="Helical" evidence="6">
    <location>
        <begin position="257"/>
        <end position="284"/>
    </location>
</feature>
<keyword evidence="2 6" id="KW-0812">Transmembrane</keyword>
<evidence type="ECO:0000313" key="7">
    <source>
        <dbReference type="EMBL" id="MBJ3776157.1"/>
    </source>
</evidence>
<name>A0A934MDB3_9HYPH</name>
<protein>
    <submittedName>
        <fullName evidence="7">Formate/nitrite transporter family protein</fullName>
    </submittedName>
</protein>
<dbReference type="RefSeq" id="WP_198882035.1">
    <property type="nucleotide sequence ID" value="NZ_JAEKJA010000007.1"/>
</dbReference>